<proteinExistence type="predicted"/>
<evidence type="ECO:0000256" key="2">
    <source>
        <dbReference type="SAM" id="Phobius"/>
    </source>
</evidence>
<protein>
    <submittedName>
        <fullName evidence="3">Uncharacterized protein</fullName>
    </submittedName>
</protein>
<keyword evidence="2" id="KW-1133">Transmembrane helix</keyword>
<dbReference type="InterPro" id="IPR029062">
    <property type="entry name" value="Class_I_gatase-like"/>
</dbReference>
<comment type="caution">
    <text evidence="3">The sequence shown here is derived from an EMBL/GenBank/DDBJ whole genome shotgun (WGS) entry which is preliminary data.</text>
</comment>
<reference evidence="3 4" key="1">
    <citation type="submission" date="2018-12" db="EMBL/GenBank/DDBJ databases">
        <authorList>
            <person name="Toschakov S.V."/>
        </authorList>
    </citation>
    <scope>NUCLEOTIDE SEQUENCE [LARGE SCALE GENOMIC DNA]</scope>
    <source>
        <strain evidence="3 4">GM2012</strain>
    </source>
</reference>
<dbReference type="RefSeq" id="WP_126725739.1">
    <property type="nucleotide sequence ID" value="NZ_RYZH01000022.1"/>
</dbReference>
<feature type="region of interest" description="Disordered" evidence="1">
    <location>
        <begin position="811"/>
        <end position="838"/>
    </location>
</feature>
<evidence type="ECO:0000256" key="1">
    <source>
        <dbReference type="SAM" id="MobiDB-lite"/>
    </source>
</evidence>
<dbReference type="Gene3D" id="3.40.50.880">
    <property type="match status" value="1"/>
</dbReference>
<sequence length="838" mass="92805">MILTTGRPGRTLLAMVVGIAVFSIPAASRAQGLGLEEDETQVESEAARRFRELTDPDAQADREKDTLKPPFEFYRTQVAPFDVLTYVKPNHWVALTQELQANNFDYRGQLRTAPVPLRDMPRAVDFRRDVRLPEGEPMRLSWTAFLPESYKSLEISLVRPGALRPDDATEAPLLPLQTHQMLVVILGKDPMAFDPWKRYQAVIPATTDPEDQQLIERRSYYRLVIPQDPDEVNLSAHPLTWTTISHLIWDNYDPNSLNVGQQRAIVDWLHWGGQLIITGGPNSSIPALADVESFLAPYLPGELSGETITLTEEDLLDLSADYPPPVWQDVLESNRVIDYSGFLPTQEPTRYGDPVPIDLPPDRPLVLTGLSPIAGDVSWITDARGRRFGLERRVGRGRILMLTFDPKEAAFQRWRGNDTFVRRVVLRRPEDRWDPTNATDTSMLGGPELSWYRLLARDLDPAQPPSEGNRVVMAPYGMTSSVDPLDELPGAPVASWLDSARLPALARDTLLKASGIEVPGAPFVLRVMVAYIVALVPLNWFVCRFVLRRRELAWVVVPLLALGFAGAVERAAAIDTGYDRACDEIDLLELQAEYPRAHLSRFSVLYSTGREDFSIGFPGDPTALALPMNARLTIRGEQTTQSSWQATPGPQLLDFRVEPRSLAMFRSEQLVDLPGGITLQGTAEGPREIVNGSGLELRDAVLVDVGVEPGGRNRFSTIGAIPAGGVVTLPGPEASFSEYTGPDPAEEAGEGPHWADLSGFLGPLASYNWGRPEDAGELRLVAWSDGPMPGQELRPGVDRHRGVTLVVAHLRYGPPPSPHSRSYTSYEPKPVDQLRQAR</sequence>
<organism evidence="3 4">
    <name type="scientific">Tautonia sociabilis</name>
    <dbReference type="NCBI Taxonomy" id="2080755"/>
    <lineage>
        <taxon>Bacteria</taxon>
        <taxon>Pseudomonadati</taxon>
        <taxon>Planctomycetota</taxon>
        <taxon>Planctomycetia</taxon>
        <taxon>Isosphaerales</taxon>
        <taxon>Isosphaeraceae</taxon>
        <taxon>Tautonia</taxon>
    </lineage>
</organism>
<feature type="transmembrane region" description="Helical" evidence="2">
    <location>
        <begin position="554"/>
        <end position="573"/>
    </location>
</feature>
<keyword evidence="2" id="KW-0812">Transmembrane</keyword>
<feature type="transmembrane region" description="Helical" evidence="2">
    <location>
        <begin position="523"/>
        <end position="542"/>
    </location>
</feature>
<dbReference type="EMBL" id="RYZH01000022">
    <property type="protein sequence ID" value="RUL87375.1"/>
    <property type="molecule type" value="Genomic_DNA"/>
</dbReference>
<dbReference type="Proteomes" id="UP000280296">
    <property type="component" value="Unassembled WGS sequence"/>
</dbReference>
<evidence type="ECO:0000313" key="4">
    <source>
        <dbReference type="Proteomes" id="UP000280296"/>
    </source>
</evidence>
<keyword evidence="4" id="KW-1185">Reference proteome</keyword>
<evidence type="ECO:0000313" key="3">
    <source>
        <dbReference type="EMBL" id="RUL87375.1"/>
    </source>
</evidence>
<name>A0A432MJL7_9BACT</name>
<gene>
    <name evidence="3" type="ORF">TsocGM_12660</name>
</gene>
<dbReference type="OrthoDB" id="222878at2"/>
<dbReference type="AlphaFoldDB" id="A0A432MJL7"/>
<reference evidence="3 4" key="2">
    <citation type="submission" date="2019-01" db="EMBL/GenBank/DDBJ databases">
        <title>Tautonia sociabilis, a novel thermotolerant planctomycete of Isosphaeraceae family, isolated from a 4000 m deep subterranean habitat.</title>
        <authorList>
            <person name="Kovaleva O.L."/>
            <person name="Elcheninov A.G."/>
            <person name="Van Heerden E."/>
            <person name="Toshchakov S.V."/>
            <person name="Novikov A."/>
            <person name="Bonch-Osmolovskaya E.A."/>
            <person name="Kublanov I.V."/>
        </authorList>
    </citation>
    <scope>NUCLEOTIDE SEQUENCE [LARGE SCALE GENOMIC DNA]</scope>
    <source>
        <strain evidence="3 4">GM2012</strain>
    </source>
</reference>
<accession>A0A432MJL7</accession>
<keyword evidence="2" id="KW-0472">Membrane</keyword>
<dbReference type="SUPFAM" id="SSF52317">
    <property type="entry name" value="Class I glutamine amidotransferase-like"/>
    <property type="match status" value="1"/>
</dbReference>